<dbReference type="SUPFAM" id="SSF57850">
    <property type="entry name" value="RING/U-box"/>
    <property type="match status" value="1"/>
</dbReference>
<evidence type="ECO:0000313" key="8">
    <source>
        <dbReference type="EMBL" id="EST41703.1"/>
    </source>
</evidence>
<feature type="domain" description="CHY-type" evidence="6">
    <location>
        <begin position="114"/>
        <end position="182"/>
    </location>
</feature>
<dbReference type="AlphaFoldDB" id="V6LBW6"/>
<proteinExistence type="predicted"/>
<protein>
    <submittedName>
        <fullName evidence="8">RING finger and CHY zinc finger domain-containing protein</fullName>
    </submittedName>
</protein>
<dbReference type="PANTHER" id="PTHR21319:SF53">
    <property type="entry name" value="RING FINGER AND CHY ZINC FINGER DOMAIN-CONTAINING PROTEIN 1"/>
    <property type="match status" value="1"/>
</dbReference>
<keyword evidence="10" id="KW-1185">Reference proteome</keyword>
<feature type="domain" description="RING-type" evidence="5">
    <location>
        <begin position="249"/>
        <end position="292"/>
    </location>
</feature>
<evidence type="ECO:0000259" key="6">
    <source>
        <dbReference type="PROSITE" id="PS51266"/>
    </source>
</evidence>
<keyword evidence="1" id="KW-0479">Metal-binding</keyword>
<dbReference type="OrthoDB" id="411372at2759"/>
<evidence type="ECO:0000256" key="2">
    <source>
        <dbReference type="ARBA" id="ARBA00022771"/>
    </source>
</evidence>
<dbReference type="InterPro" id="IPR013083">
    <property type="entry name" value="Znf_RING/FYVE/PHD"/>
</dbReference>
<dbReference type="GO" id="GO:0061630">
    <property type="term" value="F:ubiquitin protein ligase activity"/>
    <property type="evidence" value="ECO:0007669"/>
    <property type="project" value="TreeGrafter"/>
</dbReference>
<dbReference type="SUPFAM" id="SSF161245">
    <property type="entry name" value="Zinc hairpin stack"/>
    <property type="match status" value="1"/>
</dbReference>
<dbReference type="SUPFAM" id="SSF161219">
    <property type="entry name" value="CHY zinc finger-like"/>
    <property type="match status" value="1"/>
</dbReference>
<sequence>MSLVIANYPDCHRVSEQHQNQILVSHYFTLKLNAQDKYKKEDRILLKEFPSHIFSLERQSYLELKSKQILHVMPLEYFNPNVSDFENTHYFHGLNITDNWIDKPLSEQVMVYFTKVRSVGCPHYIRGCEYSCVTCGKFYGCRLCHDDEVDDHQFDRYVTDTIRCRYCATVQKFGQKCETCKVEFGWYICFTCKMICGLGEDAKPNYHCEGCKICMVGIQKFSKHCNKCGGCFNIDFFDQHECKQPEGNCSVCLDDMVQTIYGKVTLSCGHQMHEHCYQMLLDQQNYKCPVCRKYLPVHEDKKRIINFQKKIYQIVFLPYIFLLHFVKIQCNDCESIFTRNKHPYIYYCDKCDCFNCEEIGESNQHEFDKQQPTLMEPLLPTISGIQQYIIKSYGQELQQEILSDIDEDKVTYFFNFINFNKNRQYDIIKFVGTANKYFGGDIKKFKKYYDEFDIQTEFLNQ</sequence>
<dbReference type="InterPro" id="IPR008913">
    <property type="entry name" value="Znf_CHY"/>
</dbReference>
<dbReference type="PROSITE" id="PS50089">
    <property type="entry name" value="ZF_RING_2"/>
    <property type="match status" value="1"/>
</dbReference>
<evidence type="ECO:0000313" key="9">
    <source>
        <dbReference type="EMBL" id="KAH0575488.1"/>
    </source>
</evidence>
<dbReference type="PROSITE" id="PS51270">
    <property type="entry name" value="ZF_CTCHY"/>
    <property type="match status" value="1"/>
</dbReference>
<reference evidence="9" key="2">
    <citation type="submission" date="2020-12" db="EMBL/GenBank/DDBJ databases">
        <title>New Spironucleus salmonicida genome in near-complete chromosomes.</title>
        <authorList>
            <person name="Xu F."/>
            <person name="Kurt Z."/>
            <person name="Jimenez-Gonzalez A."/>
            <person name="Astvaldsson A."/>
            <person name="Andersson J.O."/>
            <person name="Svard S.G."/>
        </authorList>
    </citation>
    <scope>NUCLEOTIDE SEQUENCE</scope>
    <source>
        <strain evidence="9">ATCC 50377</strain>
    </source>
</reference>
<evidence type="ECO:0000259" key="5">
    <source>
        <dbReference type="PROSITE" id="PS50089"/>
    </source>
</evidence>
<keyword evidence="2 4" id="KW-0863">Zinc-finger</keyword>
<dbReference type="GO" id="GO:0016567">
    <property type="term" value="P:protein ubiquitination"/>
    <property type="evidence" value="ECO:0007669"/>
    <property type="project" value="TreeGrafter"/>
</dbReference>
<dbReference type="GO" id="GO:0005634">
    <property type="term" value="C:nucleus"/>
    <property type="evidence" value="ECO:0007669"/>
    <property type="project" value="TreeGrafter"/>
</dbReference>
<evidence type="ECO:0000259" key="7">
    <source>
        <dbReference type="PROSITE" id="PS51270"/>
    </source>
</evidence>
<dbReference type="EMBL" id="KI546168">
    <property type="protein sequence ID" value="EST41703.1"/>
    <property type="molecule type" value="Genomic_DNA"/>
</dbReference>
<dbReference type="PANTHER" id="PTHR21319">
    <property type="entry name" value="RING FINGER AND CHY ZINC FINGER DOMAIN-CONTAINING PROTEIN 1"/>
    <property type="match status" value="1"/>
</dbReference>
<evidence type="ECO:0000256" key="3">
    <source>
        <dbReference type="ARBA" id="ARBA00022833"/>
    </source>
</evidence>
<dbReference type="GO" id="GO:0006511">
    <property type="term" value="P:ubiquitin-dependent protein catabolic process"/>
    <property type="evidence" value="ECO:0007669"/>
    <property type="project" value="TreeGrafter"/>
</dbReference>
<evidence type="ECO:0000256" key="1">
    <source>
        <dbReference type="ARBA" id="ARBA00022723"/>
    </source>
</evidence>
<dbReference type="VEuPathDB" id="GiardiaDB:SS50377_23121"/>
<feature type="domain" description="CTCHY-type" evidence="7">
    <location>
        <begin position="184"/>
        <end position="250"/>
    </location>
</feature>
<accession>V6LBW6</accession>
<dbReference type="InterPro" id="IPR037275">
    <property type="entry name" value="Znf_CTCHY_sf"/>
</dbReference>
<name>V6LBW6_9EUKA</name>
<dbReference type="GO" id="GO:0008270">
    <property type="term" value="F:zinc ion binding"/>
    <property type="evidence" value="ECO:0007669"/>
    <property type="project" value="UniProtKB-KW"/>
</dbReference>
<keyword evidence="3" id="KW-0862">Zinc</keyword>
<dbReference type="InterPro" id="IPR001841">
    <property type="entry name" value="Znf_RING"/>
</dbReference>
<dbReference type="Pfam" id="PF05495">
    <property type="entry name" value="zf-CHY"/>
    <property type="match status" value="1"/>
</dbReference>
<evidence type="ECO:0000256" key="4">
    <source>
        <dbReference type="PROSITE-ProRule" id="PRU00601"/>
    </source>
</evidence>
<dbReference type="SMART" id="SM00184">
    <property type="entry name" value="RING"/>
    <property type="match status" value="1"/>
</dbReference>
<reference evidence="8 9" key="1">
    <citation type="journal article" date="2014" name="PLoS Genet.">
        <title>The Genome of Spironucleus salmonicida Highlights a Fish Pathogen Adapted to Fluctuating Environments.</title>
        <authorList>
            <person name="Xu F."/>
            <person name="Jerlstrom-Hultqvist J."/>
            <person name="Einarsson E."/>
            <person name="Astvaldsson A."/>
            <person name="Svard S.G."/>
            <person name="Andersson J.O."/>
        </authorList>
    </citation>
    <scope>NUCLEOTIDE SEQUENCE</scope>
    <source>
        <strain evidence="9">ATCC 50377</strain>
    </source>
</reference>
<dbReference type="Proteomes" id="UP000018208">
    <property type="component" value="Unassembled WGS sequence"/>
</dbReference>
<dbReference type="Gene3D" id="3.30.40.10">
    <property type="entry name" value="Zinc/RING finger domain, C3HC4 (zinc finger)"/>
    <property type="match status" value="1"/>
</dbReference>
<dbReference type="Pfam" id="PF13639">
    <property type="entry name" value="zf-RING_2"/>
    <property type="match status" value="1"/>
</dbReference>
<dbReference type="PROSITE" id="PS51266">
    <property type="entry name" value="ZF_CHY"/>
    <property type="match status" value="1"/>
</dbReference>
<evidence type="ECO:0000313" key="10">
    <source>
        <dbReference type="Proteomes" id="UP000018208"/>
    </source>
</evidence>
<dbReference type="EMBL" id="AUWU02000003">
    <property type="protein sequence ID" value="KAH0575488.1"/>
    <property type="molecule type" value="Genomic_DNA"/>
</dbReference>
<gene>
    <name evidence="8" type="ORF">SS50377_18790</name>
    <name evidence="9" type="ORF">SS50377_23121</name>
</gene>
<organism evidence="8">
    <name type="scientific">Spironucleus salmonicida</name>
    <dbReference type="NCBI Taxonomy" id="348837"/>
    <lineage>
        <taxon>Eukaryota</taxon>
        <taxon>Metamonada</taxon>
        <taxon>Diplomonadida</taxon>
        <taxon>Hexamitidae</taxon>
        <taxon>Hexamitinae</taxon>
        <taxon>Spironucleus</taxon>
    </lineage>
</organism>
<dbReference type="InterPro" id="IPR017921">
    <property type="entry name" value="Znf_CTCHY"/>
</dbReference>
<dbReference type="InterPro" id="IPR037274">
    <property type="entry name" value="Znf_CHY_sf"/>
</dbReference>